<gene>
    <name evidence="6" type="ORF">CORT_0C02800</name>
</gene>
<keyword evidence="7" id="KW-1185">Reference proteome</keyword>
<dbReference type="HOGENOM" id="CLU_1255822_0_0_1"/>
<accession>H8X3L8</accession>
<evidence type="ECO:0000256" key="2">
    <source>
        <dbReference type="ARBA" id="ARBA00004173"/>
    </source>
</evidence>
<dbReference type="InterPro" id="IPR010487">
    <property type="entry name" value="NGRN/Rrg9"/>
</dbReference>
<dbReference type="PANTHER" id="PTHR13475:SF3">
    <property type="entry name" value="NEUGRIN"/>
    <property type="match status" value="1"/>
</dbReference>
<evidence type="ECO:0000256" key="5">
    <source>
        <dbReference type="SAM" id="MobiDB-lite"/>
    </source>
</evidence>
<dbReference type="GO" id="GO:0005634">
    <property type="term" value="C:nucleus"/>
    <property type="evidence" value="ECO:0007669"/>
    <property type="project" value="TreeGrafter"/>
</dbReference>
<dbReference type="KEGG" id="cot:CORT_0C02800"/>
<dbReference type="OrthoDB" id="5578174at2759"/>
<protein>
    <recommendedName>
        <fullName evidence="4">Required for respiratory growth protein 9, mitochondrial</fullName>
    </recommendedName>
</protein>
<sequence length="220" mass="26135">MTIRYSTVYYSITRSLLRPTLTLSCLAQYRFKSNIPHKDVLLKSTTKSAQSLPPTKCIKRHEPKTLLEEMKSAEQSRRAKLSPNHTIPPWIKRVLTQKSKYDQWNPKRKLSRQEMIKVKELKETFPQYRTIDLAQFFHISPEAIRRILKSKWVPNDIDEEKITQRKERKLLQIQKRKQTANNSKVRDNKVHNGRKNFSSSEKSNDGDELNKHYNRIQSQF</sequence>
<evidence type="ECO:0000256" key="4">
    <source>
        <dbReference type="ARBA" id="ARBA00013566"/>
    </source>
</evidence>
<dbReference type="GeneID" id="14539917"/>
<evidence type="ECO:0000256" key="1">
    <source>
        <dbReference type="ARBA" id="ARBA00003548"/>
    </source>
</evidence>
<evidence type="ECO:0000313" key="7">
    <source>
        <dbReference type="Proteomes" id="UP000005018"/>
    </source>
</evidence>
<dbReference type="GO" id="GO:0005739">
    <property type="term" value="C:mitochondrion"/>
    <property type="evidence" value="ECO:0007669"/>
    <property type="project" value="UniProtKB-SubCell"/>
</dbReference>
<reference evidence="6 7" key="1">
    <citation type="journal article" date="2012" name="PLoS ONE">
        <title>Sequence and analysis of the genome of the pathogenic yeast Candida orthopsilosis.</title>
        <authorList>
            <person name="Riccombeni A."/>
            <person name="Vidanes G."/>
            <person name="Proux-Wera E."/>
            <person name="Wolfe K.H."/>
            <person name="Butler G."/>
        </authorList>
    </citation>
    <scope>NUCLEOTIDE SEQUENCE [LARGE SCALE GENOMIC DNA]</scope>
    <source>
        <strain evidence="6 7">Co 90-125</strain>
    </source>
</reference>
<dbReference type="eggNOG" id="ENOG502S7IA">
    <property type="taxonomic scope" value="Eukaryota"/>
</dbReference>
<evidence type="ECO:0000256" key="3">
    <source>
        <dbReference type="ARBA" id="ARBA00010895"/>
    </source>
</evidence>
<dbReference type="Proteomes" id="UP000005018">
    <property type="component" value="Chromosome 3"/>
</dbReference>
<evidence type="ECO:0000313" key="6">
    <source>
        <dbReference type="EMBL" id="CCG25656.1"/>
    </source>
</evidence>
<dbReference type="Pfam" id="PF06413">
    <property type="entry name" value="Neugrin"/>
    <property type="match status" value="1"/>
</dbReference>
<comment type="similarity">
    <text evidence="3">Belongs to the RRG9 family.</text>
</comment>
<dbReference type="EMBL" id="HE681721">
    <property type="protein sequence ID" value="CCG25656.1"/>
    <property type="molecule type" value="Genomic_DNA"/>
</dbReference>
<dbReference type="PANTHER" id="PTHR13475">
    <property type="entry name" value="NEUGRIN"/>
    <property type="match status" value="1"/>
</dbReference>
<feature type="region of interest" description="Disordered" evidence="5">
    <location>
        <begin position="175"/>
        <end position="220"/>
    </location>
</feature>
<comment type="subcellular location">
    <subcellularLocation>
        <location evidence="2">Mitochondrion</location>
    </subcellularLocation>
</comment>
<comment type="function">
    <text evidence="1">Required for respiratory activity and maintenance and expression of the mitochondrial genome.</text>
</comment>
<feature type="compositionally biased region" description="Basic and acidic residues" evidence="5">
    <location>
        <begin position="202"/>
        <end position="211"/>
    </location>
</feature>
<proteinExistence type="inferred from homology"/>
<organism evidence="6 7">
    <name type="scientific">Candida orthopsilosis (strain 90-125)</name>
    <name type="common">Yeast</name>
    <dbReference type="NCBI Taxonomy" id="1136231"/>
    <lineage>
        <taxon>Eukaryota</taxon>
        <taxon>Fungi</taxon>
        <taxon>Dikarya</taxon>
        <taxon>Ascomycota</taxon>
        <taxon>Saccharomycotina</taxon>
        <taxon>Pichiomycetes</taxon>
        <taxon>Debaryomycetaceae</taxon>
        <taxon>Candida/Lodderomyces clade</taxon>
        <taxon>Candida</taxon>
    </lineage>
</organism>
<dbReference type="AlphaFoldDB" id="H8X3L8"/>
<dbReference type="RefSeq" id="XP_003868560.1">
    <property type="nucleotide sequence ID" value="XM_003868512.1"/>
</dbReference>
<name>H8X3L8_CANO9</name>